<evidence type="ECO:0000313" key="2">
    <source>
        <dbReference type="Proteomes" id="UP001465755"/>
    </source>
</evidence>
<comment type="caution">
    <text evidence="1">The sequence shown here is derived from an EMBL/GenBank/DDBJ whole genome shotgun (WGS) entry which is preliminary data.</text>
</comment>
<reference evidence="1 2" key="1">
    <citation type="journal article" date="2024" name="Nat. Commun.">
        <title>Phylogenomics reveals the evolutionary origins of lichenization in chlorophyte algae.</title>
        <authorList>
            <person name="Puginier C."/>
            <person name="Libourel C."/>
            <person name="Otte J."/>
            <person name="Skaloud P."/>
            <person name="Haon M."/>
            <person name="Grisel S."/>
            <person name="Petersen M."/>
            <person name="Berrin J.G."/>
            <person name="Delaux P.M."/>
            <person name="Dal Grande F."/>
            <person name="Keller J."/>
        </authorList>
    </citation>
    <scope>NUCLEOTIDE SEQUENCE [LARGE SCALE GENOMIC DNA]</scope>
    <source>
        <strain evidence="1 2">SAG 2036</strain>
    </source>
</reference>
<organism evidence="1 2">
    <name type="scientific">Symbiochloris irregularis</name>
    <dbReference type="NCBI Taxonomy" id="706552"/>
    <lineage>
        <taxon>Eukaryota</taxon>
        <taxon>Viridiplantae</taxon>
        <taxon>Chlorophyta</taxon>
        <taxon>core chlorophytes</taxon>
        <taxon>Trebouxiophyceae</taxon>
        <taxon>Trebouxiales</taxon>
        <taxon>Trebouxiaceae</taxon>
        <taxon>Symbiochloris</taxon>
    </lineage>
</organism>
<proteinExistence type="predicted"/>
<name>A0AAW1PZ46_9CHLO</name>
<accession>A0AAW1PZ46</accession>
<dbReference type="AlphaFoldDB" id="A0AAW1PZ46"/>
<evidence type="ECO:0008006" key="3">
    <source>
        <dbReference type="Google" id="ProtNLM"/>
    </source>
</evidence>
<dbReference type="EMBL" id="JALJOQ010000003">
    <property type="protein sequence ID" value="KAK9813736.1"/>
    <property type="molecule type" value="Genomic_DNA"/>
</dbReference>
<dbReference type="PANTHER" id="PTHR34094:SF1">
    <property type="entry name" value="PROTEIN FAM185A"/>
    <property type="match status" value="1"/>
</dbReference>
<evidence type="ECO:0000313" key="1">
    <source>
        <dbReference type="EMBL" id="KAK9813736.1"/>
    </source>
</evidence>
<sequence length="331" mass="34798">MEQFEVQVTAADQSSADDAFAFSSSKLDQGDSLSIVEKRAESGAQLNVHAPERYCSCTLNTQGGDVRVDCINEGSLDVEVEPQSQAQQDRQGNVTLGNIKSTWSHIRSSGAITGRQLIGDSLVMVSDGATTFSRVLGNQVQILSGADVSIDFVHGKAITICAEGRCRIAHINCTEGDATVSSVGAAVDIGSLDGNGTIMTDGTDVAVQALASTTKLEVLSHGGDISCTLDPELIEKGITVTAQASQVECTVTELTDTRVDSVGTIDNPGPDSEGKDDSKQYRMAKFQSNAATGGSSHAPVIVDLYVGTDERGKITIAKQSWLDKIRLKAAQ</sequence>
<gene>
    <name evidence="1" type="ORF">WJX73_005963</name>
</gene>
<dbReference type="PANTHER" id="PTHR34094">
    <property type="match status" value="1"/>
</dbReference>
<dbReference type="Proteomes" id="UP001465755">
    <property type="component" value="Unassembled WGS sequence"/>
</dbReference>
<keyword evidence="2" id="KW-1185">Reference proteome</keyword>
<protein>
    <recommendedName>
        <fullName evidence="3">Adhesin domain-containing protein</fullName>
    </recommendedName>
</protein>